<protein>
    <submittedName>
        <fullName evidence="3">Uncharacterized protein</fullName>
    </submittedName>
</protein>
<dbReference type="InterPro" id="IPR020904">
    <property type="entry name" value="Sc_DH/Rdtase_CS"/>
</dbReference>
<sequence>MALASTKRVAIITGAAQGIGRSIALRLARDGLDLGLFDLPECKDLLEELAAGIRAEHGTRIVTVYGDVSVDDDVKRLVDTTTQELGDLYAMIANAGTANVASLHETTTEMYDKLMNVNVRGVFHSYKYAAIRLIEQGKGGRMIGAASTAGKRGVPDQPVYSATKFAIRGLTQAAARDYGKYGITVNAYAPGAVMTPLMTMVDEMHSARTGQPKGSWSGSRSTNALEKYGQPEDIAKLVSFLVSDDAGFITGARQSYYYLGHY</sequence>
<dbReference type="Pfam" id="PF13561">
    <property type="entry name" value="adh_short_C2"/>
    <property type="match status" value="1"/>
</dbReference>
<dbReference type="SUPFAM" id="SSF51735">
    <property type="entry name" value="NAD(P)-binding Rossmann-fold domains"/>
    <property type="match status" value="1"/>
</dbReference>
<dbReference type="PANTHER" id="PTHR42760">
    <property type="entry name" value="SHORT-CHAIN DEHYDROGENASES/REDUCTASES FAMILY MEMBER"/>
    <property type="match status" value="1"/>
</dbReference>
<dbReference type="PRINTS" id="PR00081">
    <property type="entry name" value="GDHRDH"/>
</dbReference>
<dbReference type="InterPro" id="IPR002347">
    <property type="entry name" value="SDR_fam"/>
</dbReference>
<evidence type="ECO:0000313" key="3">
    <source>
        <dbReference type="EMBL" id="PIL27554.1"/>
    </source>
</evidence>
<proteinExistence type="inferred from homology"/>
<reference evidence="3 4" key="1">
    <citation type="journal article" date="2015" name="Sci. Rep.">
        <title>Chromosome-level genome map provides insights into diverse defense mechanisms in the medicinal fungus Ganoderma sinense.</title>
        <authorList>
            <person name="Zhu Y."/>
            <person name="Xu J."/>
            <person name="Sun C."/>
            <person name="Zhou S."/>
            <person name="Xu H."/>
            <person name="Nelson D.R."/>
            <person name="Qian J."/>
            <person name="Song J."/>
            <person name="Luo H."/>
            <person name="Xiang L."/>
            <person name="Li Y."/>
            <person name="Xu Z."/>
            <person name="Ji A."/>
            <person name="Wang L."/>
            <person name="Lu S."/>
            <person name="Hayward A."/>
            <person name="Sun W."/>
            <person name="Li X."/>
            <person name="Schwartz D.C."/>
            <person name="Wang Y."/>
            <person name="Chen S."/>
        </authorList>
    </citation>
    <scope>NUCLEOTIDE SEQUENCE [LARGE SCALE GENOMIC DNA]</scope>
    <source>
        <strain evidence="3 4">ZZ0214-1</strain>
    </source>
</reference>
<evidence type="ECO:0000256" key="1">
    <source>
        <dbReference type="ARBA" id="ARBA00006484"/>
    </source>
</evidence>
<dbReference type="STRING" id="1077348.A0A2G8S1D8"/>
<organism evidence="3 4">
    <name type="scientific">Ganoderma sinense ZZ0214-1</name>
    <dbReference type="NCBI Taxonomy" id="1077348"/>
    <lineage>
        <taxon>Eukaryota</taxon>
        <taxon>Fungi</taxon>
        <taxon>Dikarya</taxon>
        <taxon>Basidiomycota</taxon>
        <taxon>Agaricomycotina</taxon>
        <taxon>Agaricomycetes</taxon>
        <taxon>Polyporales</taxon>
        <taxon>Polyporaceae</taxon>
        <taxon>Ganoderma</taxon>
    </lineage>
</organism>
<comment type="similarity">
    <text evidence="1">Belongs to the short-chain dehydrogenases/reductases (SDR) family.</text>
</comment>
<accession>A0A2G8S1D8</accession>
<dbReference type="PROSITE" id="PS00061">
    <property type="entry name" value="ADH_SHORT"/>
    <property type="match status" value="1"/>
</dbReference>
<dbReference type="GO" id="GO:0006633">
    <property type="term" value="P:fatty acid biosynthetic process"/>
    <property type="evidence" value="ECO:0007669"/>
    <property type="project" value="TreeGrafter"/>
</dbReference>
<dbReference type="PANTHER" id="PTHR42760:SF121">
    <property type="entry name" value="3-OXOACYL-(ACYL-CARRIER-PROTEIN) REDUCTASE"/>
    <property type="match status" value="1"/>
</dbReference>
<dbReference type="OrthoDB" id="498125at2759"/>
<dbReference type="Proteomes" id="UP000230002">
    <property type="component" value="Unassembled WGS sequence"/>
</dbReference>
<dbReference type="InterPro" id="IPR036291">
    <property type="entry name" value="NAD(P)-bd_dom_sf"/>
</dbReference>
<evidence type="ECO:0000313" key="4">
    <source>
        <dbReference type="Proteomes" id="UP000230002"/>
    </source>
</evidence>
<dbReference type="GO" id="GO:0048038">
    <property type="term" value="F:quinone binding"/>
    <property type="evidence" value="ECO:0007669"/>
    <property type="project" value="TreeGrafter"/>
</dbReference>
<comment type="caution">
    <text evidence="3">The sequence shown here is derived from an EMBL/GenBank/DDBJ whole genome shotgun (WGS) entry which is preliminary data.</text>
</comment>
<gene>
    <name evidence="3" type="ORF">GSI_10705</name>
</gene>
<dbReference type="AlphaFoldDB" id="A0A2G8S1D8"/>
<dbReference type="EMBL" id="AYKW01000034">
    <property type="protein sequence ID" value="PIL27554.1"/>
    <property type="molecule type" value="Genomic_DNA"/>
</dbReference>
<evidence type="ECO:0000256" key="2">
    <source>
        <dbReference type="ARBA" id="ARBA00022857"/>
    </source>
</evidence>
<dbReference type="FunFam" id="3.40.50.720:FF:000084">
    <property type="entry name" value="Short-chain dehydrogenase reductase"/>
    <property type="match status" value="1"/>
</dbReference>
<dbReference type="Gene3D" id="3.40.50.720">
    <property type="entry name" value="NAD(P)-binding Rossmann-like Domain"/>
    <property type="match status" value="1"/>
</dbReference>
<name>A0A2G8S1D8_9APHY</name>
<dbReference type="GO" id="GO:0016616">
    <property type="term" value="F:oxidoreductase activity, acting on the CH-OH group of donors, NAD or NADP as acceptor"/>
    <property type="evidence" value="ECO:0007669"/>
    <property type="project" value="TreeGrafter"/>
</dbReference>
<keyword evidence="2" id="KW-0521">NADP</keyword>
<keyword evidence="4" id="KW-1185">Reference proteome</keyword>